<keyword evidence="3" id="KW-1185">Reference proteome</keyword>
<dbReference type="Pfam" id="PF26348">
    <property type="entry name" value="SRA_ScoMcrA"/>
    <property type="match status" value="1"/>
</dbReference>
<evidence type="ECO:0000313" key="2">
    <source>
        <dbReference type="EMBL" id="MFC5022713.1"/>
    </source>
</evidence>
<sequence>MTTTLELVPGLITTRDEIAAAFGCGTYQGIEPAKDAKKVFVYSDPSAGAEFGYTFDGRAEDDEYGPLYLYTGYGANGDQELKSRNKSLRYHVEDGRELHLLVAHGKVPGGGAMQQRYIGPMVVDPINPVEVRRGLGKDNKMRNALVFRLRPVAGSAPAWTDEDRLQPAAKTAIEEIDVQPKIPAQTGVKDKNAEEHTTAETMANIPGGQRKVVRREGLLMEAFKKHLTAAGHTHKTFQITLAGEVGALTPDLYDETDHVLYEAKGQTTRSNVRMAIGQLADYRRHIPKPDGLRVAVLLPSEPSPDVKDLLATQGVHLVFQTENGFAGFPLPSNA</sequence>
<dbReference type="EMBL" id="JBHSJD010000007">
    <property type="protein sequence ID" value="MFC5022713.1"/>
    <property type="molecule type" value="Genomic_DNA"/>
</dbReference>
<protein>
    <recommendedName>
        <fullName evidence="1">ScoMcrA-like SRA domain-containing protein</fullName>
    </recommendedName>
</protein>
<proteinExistence type="predicted"/>
<dbReference type="InterPro" id="IPR058712">
    <property type="entry name" value="SRA_ScoMcrA"/>
</dbReference>
<gene>
    <name evidence="2" type="ORF">ACFPM3_11280</name>
</gene>
<dbReference type="RefSeq" id="WP_345690608.1">
    <property type="nucleotide sequence ID" value="NZ_BAABIT010000001.1"/>
</dbReference>
<name>A0ABV9XDH1_9ACTN</name>
<evidence type="ECO:0000313" key="3">
    <source>
        <dbReference type="Proteomes" id="UP001595829"/>
    </source>
</evidence>
<comment type="caution">
    <text evidence="2">The sequence shown here is derived from an EMBL/GenBank/DDBJ whole genome shotgun (WGS) entry which is preliminary data.</text>
</comment>
<organism evidence="2 3">
    <name type="scientific">Streptomyces coeruleoprunus</name>
    <dbReference type="NCBI Taxonomy" id="285563"/>
    <lineage>
        <taxon>Bacteria</taxon>
        <taxon>Bacillati</taxon>
        <taxon>Actinomycetota</taxon>
        <taxon>Actinomycetes</taxon>
        <taxon>Kitasatosporales</taxon>
        <taxon>Streptomycetaceae</taxon>
        <taxon>Streptomyces</taxon>
    </lineage>
</organism>
<reference evidence="3" key="1">
    <citation type="journal article" date="2019" name="Int. J. Syst. Evol. Microbiol.">
        <title>The Global Catalogue of Microorganisms (GCM) 10K type strain sequencing project: providing services to taxonomists for standard genome sequencing and annotation.</title>
        <authorList>
            <consortium name="The Broad Institute Genomics Platform"/>
            <consortium name="The Broad Institute Genome Sequencing Center for Infectious Disease"/>
            <person name="Wu L."/>
            <person name="Ma J."/>
        </authorList>
    </citation>
    <scope>NUCLEOTIDE SEQUENCE [LARGE SCALE GENOMIC DNA]</scope>
    <source>
        <strain evidence="3">CGMCC 4.1648</strain>
    </source>
</reference>
<evidence type="ECO:0000259" key="1">
    <source>
        <dbReference type="Pfam" id="PF26348"/>
    </source>
</evidence>
<accession>A0ABV9XDH1</accession>
<feature type="domain" description="ScoMcrA-like SRA" evidence="1">
    <location>
        <begin position="13"/>
        <end position="162"/>
    </location>
</feature>
<dbReference type="Proteomes" id="UP001595829">
    <property type="component" value="Unassembled WGS sequence"/>
</dbReference>